<dbReference type="EMBL" id="JANDBD010000012">
    <property type="protein sequence ID" value="MCP9275540.1"/>
    <property type="molecule type" value="Genomic_DNA"/>
</dbReference>
<dbReference type="PANTHER" id="PTHR30055:SF234">
    <property type="entry name" value="HTH-TYPE TRANSCRIPTIONAL REGULATOR BETI"/>
    <property type="match status" value="1"/>
</dbReference>
<proteinExistence type="predicted"/>
<evidence type="ECO:0000256" key="1">
    <source>
        <dbReference type="ARBA" id="ARBA00023015"/>
    </source>
</evidence>
<dbReference type="InterPro" id="IPR009057">
    <property type="entry name" value="Homeodomain-like_sf"/>
</dbReference>
<reference evidence="6 7" key="1">
    <citation type="submission" date="2022-06" db="EMBL/GenBank/DDBJ databases">
        <title>Mycolicibacterium sp. CAU 1645 isolated from seawater.</title>
        <authorList>
            <person name="Kim W."/>
        </authorList>
    </citation>
    <scope>NUCLEOTIDE SEQUENCE [LARGE SCALE GENOMIC DNA]</scope>
    <source>
        <strain evidence="6 7">CAU 1645</strain>
    </source>
</reference>
<dbReference type="InterPro" id="IPR050109">
    <property type="entry name" value="HTH-type_TetR-like_transc_reg"/>
</dbReference>
<evidence type="ECO:0000256" key="3">
    <source>
        <dbReference type="ARBA" id="ARBA00023163"/>
    </source>
</evidence>
<feature type="domain" description="HTH tetR-type" evidence="5">
    <location>
        <begin position="4"/>
        <end position="64"/>
    </location>
</feature>
<organism evidence="6 7">
    <name type="scientific">Mycolicibacterium arenosum</name>
    <dbReference type="NCBI Taxonomy" id="2952157"/>
    <lineage>
        <taxon>Bacteria</taxon>
        <taxon>Bacillati</taxon>
        <taxon>Actinomycetota</taxon>
        <taxon>Actinomycetes</taxon>
        <taxon>Mycobacteriales</taxon>
        <taxon>Mycobacteriaceae</taxon>
        <taxon>Mycolicibacterium</taxon>
    </lineage>
</organism>
<comment type="caution">
    <text evidence="6">The sequence shown here is derived from an EMBL/GenBank/DDBJ whole genome shotgun (WGS) entry which is preliminary data.</text>
</comment>
<evidence type="ECO:0000259" key="5">
    <source>
        <dbReference type="PROSITE" id="PS50977"/>
    </source>
</evidence>
<sequence>MGHKHTRDDILDGAVEAALDDGVSRLTFGTLAKRLGVSDRIIVYYFPTKNQLVTDVLIQVGERLQVALGSAFTDAAEDHRHLARAALPVLSRKEFEPLFAVYFEACGLAAAGLEPFGDLAGQLMQGWVGWLSEFFSGDPHRRRAEAEATVALVDGVLLVRQLAGAAAADRAAVALGLRLN</sequence>
<keyword evidence="7" id="KW-1185">Reference proteome</keyword>
<evidence type="ECO:0000313" key="6">
    <source>
        <dbReference type="EMBL" id="MCP9275540.1"/>
    </source>
</evidence>
<dbReference type="RefSeq" id="WP_255063401.1">
    <property type="nucleotide sequence ID" value="NZ_JANDBD010000012.1"/>
</dbReference>
<evidence type="ECO:0000313" key="7">
    <source>
        <dbReference type="Proteomes" id="UP001651690"/>
    </source>
</evidence>
<dbReference type="InterPro" id="IPR001647">
    <property type="entry name" value="HTH_TetR"/>
</dbReference>
<gene>
    <name evidence="6" type="ORF">NM203_25445</name>
</gene>
<dbReference type="Gene3D" id="1.10.357.10">
    <property type="entry name" value="Tetracycline Repressor, domain 2"/>
    <property type="match status" value="1"/>
</dbReference>
<dbReference type="PANTHER" id="PTHR30055">
    <property type="entry name" value="HTH-TYPE TRANSCRIPTIONAL REGULATOR RUTR"/>
    <property type="match status" value="1"/>
</dbReference>
<dbReference type="SUPFAM" id="SSF46689">
    <property type="entry name" value="Homeodomain-like"/>
    <property type="match status" value="1"/>
</dbReference>
<protein>
    <submittedName>
        <fullName evidence="6">TetR/AcrR family transcriptional regulator</fullName>
    </submittedName>
</protein>
<keyword evidence="2 4" id="KW-0238">DNA-binding</keyword>
<feature type="DNA-binding region" description="H-T-H motif" evidence="4">
    <location>
        <begin position="27"/>
        <end position="46"/>
    </location>
</feature>
<keyword evidence="1" id="KW-0805">Transcription regulation</keyword>
<evidence type="ECO:0000256" key="4">
    <source>
        <dbReference type="PROSITE-ProRule" id="PRU00335"/>
    </source>
</evidence>
<evidence type="ECO:0000256" key="2">
    <source>
        <dbReference type="ARBA" id="ARBA00023125"/>
    </source>
</evidence>
<name>A0ABT1M9I5_9MYCO</name>
<dbReference type="Pfam" id="PF00440">
    <property type="entry name" value="TetR_N"/>
    <property type="match status" value="1"/>
</dbReference>
<dbReference type="PROSITE" id="PS50977">
    <property type="entry name" value="HTH_TETR_2"/>
    <property type="match status" value="1"/>
</dbReference>
<dbReference type="Proteomes" id="UP001651690">
    <property type="component" value="Unassembled WGS sequence"/>
</dbReference>
<keyword evidence="3" id="KW-0804">Transcription</keyword>
<accession>A0ABT1M9I5</accession>